<dbReference type="InterPro" id="IPR002048">
    <property type="entry name" value="EF_hand_dom"/>
</dbReference>
<feature type="compositionally biased region" description="Acidic residues" evidence="3">
    <location>
        <begin position="701"/>
        <end position="713"/>
    </location>
</feature>
<evidence type="ECO:0000259" key="4">
    <source>
        <dbReference type="PROSITE" id="PS50222"/>
    </source>
</evidence>
<dbReference type="GO" id="GO:0000159">
    <property type="term" value="C:protein phosphatase type 2A complex"/>
    <property type="evidence" value="ECO:0007669"/>
    <property type="project" value="TreeGrafter"/>
</dbReference>
<feature type="compositionally biased region" description="Low complexity" evidence="3">
    <location>
        <begin position="56"/>
        <end position="66"/>
    </location>
</feature>
<feature type="region of interest" description="Disordered" evidence="3">
    <location>
        <begin position="490"/>
        <end position="510"/>
    </location>
</feature>
<feature type="compositionally biased region" description="Polar residues" evidence="3">
    <location>
        <begin position="1"/>
        <end position="12"/>
    </location>
</feature>
<evidence type="ECO:0000256" key="3">
    <source>
        <dbReference type="SAM" id="MobiDB-lite"/>
    </source>
</evidence>
<dbReference type="AlphaFoldDB" id="A0A9W7ZYI3"/>
<dbReference type="Proteomes" id="UP001150538">
    <property type="component" value="Unassembled WGS sequence"/>
</dbReference>
<dbReference type="GO" id="GO:0005509">
    <property type="term" value="F:calcium ion binding"/>
    <property type="evidence" value="ECO:0007669"/>
    <property type="project" value="InterPro"/>
</dbReference>
<proteinExistence type="predicted"/>
<evidence type="ECO:0000256" key="2">
    <source>
        <dbReference type="ARBA" id="ARBA00022837"/>
    </source>
</evidence>
<feature type="domain" description="EF-hand" evidence="4">
    <location>
        <begin position="538"/>
        <end position="573"/>
    </location>
</feature>
<feature type="region of interest" description="Disordered" evidence="3">
    <location>
        <begin position="136"/>
        <end position="221"/>
    </location>
</feature>
<dbReference type="InterPro" id="IPR011992">
    <property type="entry name" value="EF-hand-dom_pair"/>
</dbReference>
<evidence type="ECO:0000313" key="5">
    <source>
        <dbReference type="EMBL" id="KAJ1919264.1"/>
    </source>
</evidence>
<dbReference type="Gene3D" id="1.10.238.230">
    <property type="match status" value="1"/>
</dbReference>
<dbReference type="Pfam" id="PF17958">
    <property type="entry name" value="EF-hand_13"/>
    <property type="match status" value="1"/>
</dbReference>
<name>A0A9W7ZYI3_9FUNG</name>
<dbReference type="PROSITE" id="PS00018">
    <property type="entry name" value="EF_HAND_1"/>
    <property type="match status" value="1"/>
</dbReference>
<dbReference type="PANTHER" id="PTHR14095:SF0">
    <property type="entry name" value="MIP22305P"/>
    <property type="match status" value="1"/>
</dbReference>
<sequence>MQLNIKNANSASPERLPPLSPVVSTLKSKKKKKLDLTQDTPFPFSPTKKQLKTGYSPRSPTSPTATPRDRTEPESPTLSKSLVQDSPTLTLDERLTSGVKDEESPSTLASRSLLYKLELQSPLSKKSSGVNQISDMAANNMNNTGSGGSATPTSTLYETRRKSRLSMLSDTWSMEEEDEEGDGDSDEKFYTPRPGSKSSRMNTTSSSSTISNAGEIKPYKESPRLKDIKSPYIIPQFHISPNNPRVDKEIEDSLAEQLQKIRVMFEDDFGYNERDFAIVTEACGLPRYLNRVLFSRANEFDQATTKRSSPESWPTFEKFSKFWTWVRRISTDIHSLAFNIMTMPEKSKRSLTRADFHPVVLEVVDCHPELEFLEGQEIFAQHYVEAVTERIFYDANVHYGGNMTLAQFRNADVIGILKGIEVGIDVDVEFPPLFSYKHFYVLYCSFSELDSDHDSLVEGKDLLRYFNGALSRRIIARIMIGKGKPSEYISKGGKNSRVKRNRPSKRANSRYDRSTRLSDCRMTFRDFIWFLIAEIDKTTHTSLEYWFRCLDLDEDGVLTVYELEYFYEEQIHRMNEEMLGDVIPFNDLMCQLFDAVRPKRQGLITIKDLKAMPKSLLPIFFDAFMNLSRFCDHDSRSSLLQRQLALVSAQVPPNTSFNELISIRINFLDSMPPAWIEFAETEYEALLIDQQEQANLQQQQEEQEQEVQQEENPGDIIDGDRNNSESSDTLVATEDSVIGNDENMALSPSAGTTEPGEGDDLVERKSARKRRNSNGNDKRTTTAPATSNSRQISADGALQ</sequence>
<dbReference type="InterPro" id="IPR018247">
    <property type="entry name" value="EF_Hand_1_Ca_BS"/>
</dbReference>
<feature type="compositionally biased region" description="Low complexity" evidence="3">
    <location>
        <begin position="196"/>
        <end position="211"/>
    </location>
</feature>
<dbReference type="GO" id="GO:0019888">
    <property type="term" value="F:protein phosphatase regulator activity"/>
    <property type="evidence" value="ECO:0007669"/>
    <property type="project" value="TreeGrafter"/>
</dbReference>
<organism evidence="5 6">
    <name type="scientific">Mycoemilia scoparia</name>
    <dbReference type="NCBI Taxonomy" id="417184"/>
    <lineage>
        <taxon>Eukaryota</taxon>
        <taxon>Fungi</taxon>
        <taxon>Fungi incertae sedis</taxon>
        <taxon>Zoopagomycota</taxon>
        <taxon>Kickxellomycotina</taxon>
        <taxon>Kickxellomycetes</taxon>
        <taxon>Kickxellales</taxon>
        <taxon>Kickxellaceae</taxon>
        <taxon>Mycoemilia</taxon>
    </lineage>
</organism>
<keyword evidence="6" id="KW-1185">Reference proteome</keyword>
<dbReference type="PANTHER" id="PTHR14095">
    <property type="entry name" value="PHOSPHATASE 2A REGULATORY SUBUNIT-RELATED"/>
    <property type="match status" value="1"/>
</dbReference>
<comment type="caution">
    <text evidence="5">The sequence shown here is derived from an EMBL/GenBank/DDBJ whole genome shotgun (WGS) entry which is preliminary data.</text>
</comment>
<feature type="region of interest" description="Disordered" evidence="3">
    <location>
        <begin position="1"/>
        <end position="111"/>
    </location>
</feature>
<protein>
    <submittedName>
        <fullName evidence="5">Serine/threonine-protein phosphatase 2A regulatory subunit B'' subunit alpha</fullName>
    </submittedName>
</protein>
<dbReference type="Gene3D" id="1.10.238.220">
    <property type="match status" value="1"/>
</dbReference>
<feature type="compositionally biased region" description="Polar residues" evidence="3">
    <location>
        <begin position="781"/>
        <end position="792"/>
    </location>
</feature>
<dbReference type="EMBL" id="JANBPU010000030">
    <property type="protein sequence ID" value="KAJ1919264.1"/>
    <property type="molecule type" value="Genomic_DNA"/>
</dbReference>
<reference evidence="5" key="1">
    <citation type="submission" date="2022-07" db="EMBL/GenBank/DDBJ databases">
        <title>Phylogenomic reconstructions and comparative analyses of Kickxellomycotina fungi.</title>
        <authorList>
            <person name="Reynolds N.K."/>
            <person name="Stajich J.E."/>
            <person name="Barry K."/>
            <person name="Grigoriev I.V."/>
            <person name="Crous P."/>
            <person name="Smith M.E."/>
        </authorList>
    </citation>
    <scope>NUCLEOTIDE SEQUENCE</scope>
    <source>
        <strain evidence="5">NBRC 100468</strain>
    </source>
</reference>
<feature type="region of interest" description="Disordered" evidence="3">
    <location>
        <begin position="694"/>
        <end position="799"/>
    </location>
</feature>
<dbReference type="PROSITE" id="PS50222">
    <property type="entry name" value="EF_HAND_2"/>
    <property type="match status" value="1"/>
</dbReference>
<keyword evidence="1" id="KW-0479">Metal-binding</keyword>
<feature type="compositionally biased region" description="Polar residues" evidence="3">
    <location>
        <begin position="74"/>
        <end position="89"/>
    </location>
</feature>
<keyword evidence="2" id="KW-0106">Calcium</keyword>
<feature type="compositionally biased region" description="Basic and acidic residues" evidence="3">
    <location>
        <begin position="91"/>
        <end position="103"/>
    </location>
</feature>
<evidence type="ECO:0000256" key="1">
    <source>
        <dbReference type="ARBA" id="ARBA00022723"/>
    </source>
</evidence>
<feature type="compositionally biased region" description="Basic residues" evidence="3">
    <location>
        <begin position="494"/>
        <end position="508"/>
    </location>
</feature>
<dbReference type="FunFam" id="1.10.238.10:FF:000025">
    <property type="entry name" value="serine/threonine-protein phosphatase 2A regulatory subunit B'' subunit alpha"/>
    <property type="match status" value="1"/>
</dbReference>
<dbReference type="InterPro" id="IPR041534">
    <property type="entry name" value="EF-hand_13"/>
</dbReference>
<gene>
    <name evidence="5" type="primary">PPP2R3A</name>
    <name evidence="5" type="ORF">H4219_002116</name>
</gene>
<evidence type="ECO:0000313" key="6">
    <source>
        <dbReference type="Proteomes" id="UP001150538"/>
    </source>
</evidence>
<dbReference type="OrthoDB" id="5586at2759"/>
<dbReference type="Gene3D" id="1.10.238.10">
    <property type="entry name" value="EF-hand"/>
    <property type="match status" value="1"/>
</dbReference>
<dbReference type="SUPFAM" id="SSF47473">
    <property type="entry name" value="EF-hand"/>
    <property type="match status" value="1"/>
</dbReference>
<accession>A0A9W7ZYI3</accession>
<feature type="compositionally biased region" description="Acidic residues" evidence="3">
    <location>
        <begin position="173"/>
        <end position="185"/>
    </location>
</feature>